<name>A0AAW6JZP7_MEDGN</name>
<comment type="caution">
    <text evidence="1">The sequence shown here is derived from an EMBL/GenBank/DDBJ whole genome shotgun (WGS) entry which is preliminary data.</text>
</comment>
<reference evidence="1" key="1">
    <citation type="submission" date="2022-12" db="EMBL/GenBank/DDBJ databases">
        <title>Genome of R. gnavus strain RSHDN_120.</title>
        <authorList>
            <person name="Abdugheni R."/>
        </authorList>
    </citation>
    <scope>NUCLEOTIDE SEQUENCE</scope>
    <source>
        <strain evidence="1">RSHDN_120</strain>
    </source>
</reference>
<evidence type="ECO:0000313" key="1">
    <source>
        <dbReference type="EMBL" id="MDE1203615.1"/>
    </source>
</evidence>
<dbReference type="Proteomes" id="UP001149331">
    <property type="component" value="Unassembled WGS sequence"/>
</dbReference>
<dbReference type="RefSeq" id="WP_186286060.1">
    <property type="nucleotide sequence ID" value="NZ_CABHNE010000054.1"/>
</dbReference>
<dbReference type="EMBL" id="JAPZEG010000009">
    <property type="protein sequence ID" value="MDE1203615.1"/>
    <property type="molecule type" value="Genomic_DNA"/>
</dbReference>
<organism evidence="1 2">
    <name type="scientific">Mediterraneibacter gnavus</name>
    <name type="common">Ruminococcus gnavus</name>
    <dbReference type="NCBI Taxonomy" id="33038"/>
    <lineage>
        <taxon>Bacteria</taxon>
        <taxon>Bacillati</taxon>
        <taxon>Bacillota</taxon>
        <taxon>Clostridia</taxon>
        <taxon>Lachnospirales</taxon>
        <taxon>Lachnospiraceae</taxon>
        <taxon>Mediterraneibacter</taxon>
    </lineage>
</organism>
<evidence type="ECO:0000313" key="2">
    <source>
        <dbReference type="Proteomes" id="UP001149331"/>
    </source>
</evidence>
<gene>
    <name evidence="1" type="ORF">O4N78_08555</name>
</gene>
<protein>
    <submittedName>
        <fullName evidence="1">Uncharacterized protein</fullName>
    </submittedName>
</protein>
<accession>A0AAW6JZP7</accession>
<proteinExistence type="predicted"/>
<dbReference type="AlphaFoldDB" id="A0AAW6JZP7"/>
<sequence length="49" mass="5543">MLRKFTESMRERVQMFVAEMQAETGLSVVEMILILVGNFTPYLGCVLCG</sequence>